<dbReference type="GeneID" id="108715380"/>
<dbReference type="OrthoDB" id="9943020at2759"/>
<evidence type="ECO:0000313" key="2">
    <source>
        <dbReference type="RefSeq" id="XP_018115954.1"/>
    </source>
</evidence>
<accession>A0A1L8GEK6</accession>
<evidence type="ECO:0000313" key="3">
    <source>
        <dbReference type="RefSeq" id="XP_018115955.1"/>
    </source>
</evidence>
<dbReference type="PANTHER" id="PTHR36869:SF1">
    <property type="entry name" value="CHROMOSOME 16 OPEN READING FRAME 46"/>
    <property type="match status" value="1"/>
</dbReference>
<organism evidence="4">
    <name type="scientific">Xenopus laevis</name>
    <name type="common">African clawed frog</name>
    <dbReference type="NCBI Taxonomy" id="8355"/>
    <lineage>
        <taxon>Eukaryota</taxon>
        <taxon>Metazoa</taxon>
        <taxon>Chordata</taxon>
        <taxon>Craniata</taxon>
        <taxon>Vertebrata</taxon>
        <taxon>Euteleostomi</taxon>
        <taxon>Amphibia</taxon>
        <taxon>Batrachia</taxon>
        <taxon>Anura</taxon>
        <taxon>Pipoidea</taxon>
        <taxon>Pipidae</taxon>
        <taxon>Xenopodinae</taxon>
        <taxon>Xenopus</taxon>
        <taxon>Xenopus</taxon>
    </lineage>
</organism>
<sequence>MATQDTAVHTEKSERSLQKYCYYNSEKPQRALIEALAETSEKLLEDDQNSIEWLIGDGWEEAVCGWGTLSPSAGLLPQKKTRKHKSLDSVSCLICLNMCQITESKNGTPDRKTSAVSLQEKSGCNNLLTNNDLQSTEEDISFSTTDHCPSAPMVSTTETVCDKVSSADVFTGEQTQRKQSNSGSCTSVTVMKEVNVSQSVSMCANCNTKDLHISIPVVLPPLKSPAVTGHTDSVVRNKNISVQQFENLHSKTLLGSSVYNQVIGNVELKGERRVEPICELQREQIKVPHSLSFLTSCIPKTPLRDADHLYWQCTFLANKPVTTSPTILKQNSNLSSMGFLHTKATQNKRSIRHFNEVKSKSRPKSGTTTILDNPLLPSLTVTRVAIPVANRPL</sequence>
<reference evidence="2 3" key="1">
    <citation type="submission" date="2022-04" db="UniProtKB">
        <authorList>
            <consortium name="RefSeq"/>
        </authorList>
    </citation>
    <scope>IDENTIFICATION</scope>
    <source>
        <strain evidence="2 3">J_2021</strain>
        <tissue evidence="2 3">Erythrocytes</tissue>
    </source>
</reference>
<keyword evidence="1" id="KW-1185">Reference proteome</keyword>
<gene>
    <name evidence="2 3 4 5" type="primary">LOC108715380</name>
</gene>
<dbReference type="Pfam" id="PF15032">
    <property type="entry name" value="DUF4529"/>
    <property type="match status" value="1"/>
</dbReference>
<protein>
    <submittedName>
        <fullName evidence="2 3">Uncharacterized protein C16orf46 homolog</fullName>
    </submittedName>
</protein>
<evidence type="ECO:0000313" key="4">
    <source>
        <dbReference type="RefSeq" id="XP_018115956.1"/>
    </source>
</evidence>
<evidence type="ECO:0000313" key="5">
    <source>
        <dbReference type="RefSeq" id="XP_041417065.1"/>
    </source>
</evidence>
<dbReference type="Bgee" id="108715380">
    <property type="expression patterns" value="Expressed in testis and 4 other cell types or tissues"/>
</dbReference>
<dbReference type="InterPro" id="IPR027836">
    <property type="entry name" value="DUF4529"/>
</dbReference>
<name>A0A1L8GEK6_XENLA</name>
<evidence type="ECO:0000313" key="1">
    <source>
        <dbReference type="Proteomes" id="UP000186698"/>
    </source>
</evidence>
<dbReference type="PANTHER" id="PTHR36869">
    <property type="entry name" value="CHROMOSOME 16 OPEN READING FRAME 46"/>
    <property type="match status" value="1"/>
</dbReference>
<dbReference type="RefSeq" id="XP_018115956.1">
    <property type="nucleotide sequence ID" value="XM_018260467.2"/>
</dbReference>
<dbReference type="RefSeq" id="XP_041417065.1">
    <property type="nucleotide sequence ID" value="XM_041561131.1"/>
</dbReference>
<dbReference type="RefSeq" id="XP_018115954.1">
    <property type="nucleotide sequence ID" value="XM_018260465.2"/>
</dbReference>
<dbReference type="AlphaFoldDB" id="A0A1L8GEK6"/>
<dbReference type="KEGG" id="xla:108715380"/>
<dbReference type="RefSeq" id="XP_018115955.1">
    <property type="nucleotide sequence ID" value="XM_018260466.2"/>
</dbReference>
<dbReference type="PaxDb" id="8355-A0A1L8GEK6"/>
<dbReference type="CTD" id="108715380"/>
<dbReference type="Proteomes" id="UP000186698">
    <property type="component" value="Chromosome 4S"/>
</dbReference>
<proteinExistence type="predicted"/>